<evidence type="ECO:0000313" key="3">
    <source>
        <dbReference type="Proteomes" id="UP001630127"/>
    </source>
</evidence>
<evidence type="ECO:0000256" key="1">
    <source>
        <dbReference type="SAM" id="MobiDB-lite"/>
    </source>
</evidence>
<reference evidence="2 3" key="1">
    <citation type="submission" date="2024-11" db="EMBL/GenBank/DDBJ databases">
        <title>A near-complete genome assembly of Cinchona calisaya.</title>
        <authorList>
            <person name="Lian D.C."/>
            <person name="Zhao X.W."/>
            <person name="Wei L."/>
        </authorList>
    </citation>
    <scope>NUCLEOTIDE SEQUENCE [LARGE SCALE GENOMIC DNA]</scope>
    <source>
        <tissue evidence="2">Nenye</tissue>
    </source>
</reference>
<protein>
    <submittedName>
        <fullName evidence="2">Uncharacterized protein</fullName>
    </submittedName>
</protein>
<dbReference type="AlphaFoldDB" id="A0ABD2XUA4"/>
<accession>A0ABD2XUA4</accession>
<sequence length="101" mass="11432">MSIFTGPKLSNYEDITTVEYLPPPTKKSPSGPDNRRSYPLLPLRSPSNPVLIYLLQPHNLNSRPEFTVLAHFYRGESNALLYSLLLTLFFPIGVLEKVLLC</sequence>
<evidence type="ECO:0000313" key="2">
    <source>
        <dbReference type="EMBL" id="KAL3498959.1"/>
    </source>
</evidence>
<organism evidence="2 3">
    <name type="scientific">Cinchona calisaya</name>
    <dbReference type="NCBI Taxonomy" id="153742"/>
    <lineage>
        <taxon>Eukaryota</taxon>
        <taxon>Viridiplantae</taxon>
        <taxon>Streptophyta</taxon>
        <taxon>Embryophyta</taxon>
        <taxon>Tracheophyta</taxon>
        <taxon>Spermatophyta</taxon>
        <taxon>Magnoliopsida</taxon>
        <taxon>eudicotyledons</taxon>
        <taxon>Gunneridae</taxon>
        <taxon>Pentapetalae</taxon>
        <taxon>asterids</taxon>
        <taxon>lamiids</taxon>
        <taxon>Gentianales</taxon>
        <taxon>Rubiaceae</taxon>
        <taxon>Cinchonoideae</taxon>
        <taxon>Cinchoneae</taxon>
        <taxon>Cinchona</taxon>
    </lineage>
</organism>
<comment type="caution">
    <text evidence="2">The sequence shown here is derived from an EMBL/GenBank/DDBJ whole genome shotgun (WGS) entry which is preliminary data.</text>
</comment>
<proteinExistence type="predicted"/>
<dbReference type="EMBL" id="JBJUIK010000017">
    <property type="protein sequence ID" value="KAL3498959.1"/>
    <property type="molecule type" value="Genomic_DNA"/>
</dbReference>
<keyword evidence="3" id="KW-1185">Reference proteome</keyword>
<dbReference type="Proteomes" id="UP001630127">
    <property type="component" value="Unassembled WGS sequence"/>
</dbReference>
<gene>
    <name evidence="2" type="ORF">ACH5RR_041691</name>
</gene>
<feature type="region of interest" description="Disordered" evidence="1">
    <location>
        <begin position="20"/>
        <end position="39"/>
    </location>
</feature>
<name>A0ABD2XUA4_9GENT</name>